<gene>
    <name evidence="8" type="ORF">HLY00_1185</name>
</gene>
<dbReference type="Pfam" id="PF01799">
    <property type="entry name" value="Fer2_2"/>
    <property type="match status" value="1"/>
</dbReference>
<dbReference type="Pfam" id="PF00111">
    <property type="entry name" value="Fer2"/>
    <property type="match status" value="1"/>
</dbReference>
<accession>A0A850PKT4</accession>
<dbReference type="Proteomes" id="UP000570517">
    <property type="component" value="Unassembled WGS sequence"/>
</dbReference>
<dbReference type="PROSITE" id="PS51085">
    <property type="entry name" value="2FE2S_FER_2"/>
    <property type="match status" value="1"/>
</dbReference>
<dbReference type="InterPro" id="IPR006311">
    <property type="entry name" value="TAT_signal"/>
</dbReference>
<dbReference type="InterPro" id="IPR001041">
    <property type="entry name" value="2Fe-2S_ferredoxin-type"/>
</dbReference>
<dbReference type="PROSITE" id="PS51318">
    <property type="entry name" value="TAT"/>
    <property type="match status" value="1"/>
</dbReference>
<dbReference type="CDD" id="cd00207">
    <property type="entry name" value="fer2"/>
    <property type="match status" value="1"/>
</dbReference>
<name>A0A850PKT4_9MYCO</name>
<dbReference type="InterPro" id="IPR052914">
    <property type="entry name" value="Aldehyde_Oxdr_Iron-Sulfur"/>
</dbReference>
<organism evidence="8 9">
    <name type="scientific">Mycolicibacterium hippocampi</name>
    <dbReference type="NCBI Taxonomy" id="659824"/>
    <lineage>
        <taxon>Bacteria</taxon>
        <taxon>Bacillati</taxon>
        <taxon>Actinomycetota</taxon>
        <taxon>Actinomycetes</taxon>
        <taxon>Mycobacteriales</taxon>
        <taxon>Mycobacteriaceae</taxon>
        <taxon>Mycolicibacterium</taxon>
    </lineage>
</organism>
<dbReference type="Gene3D" id="3.10.20.30">
    <property type="match status" value="1"/>
</dbReference>
<protein>
    <submittedName>
        <fullName evidence="8">Periplasmic aromatic aldehyde oxidoreductase, iron-sulfur subunit YagT</fullName>
    </submittedName>
</protein>
<dbReference type="SUPFAM" id="SSF54292">
    <property type="entry name" value="2Fe-2S ferredoxin-like"/>
    <property type="match status" value="1"/>
</dbReference>
<dbReference type="FunFam" id="3.10.20.30:FF:000020">
    <property type="entry name" value="Xanthine dehydrogenase iron-sulfur subunit"/>
    <property type="match status" value="1"/>
</dbReference>
<dbReference type="PANTHER" id="PTHR45331:SF2">
    <property type="entry name" value="OXIDOREDUCTASE WITH IRON-SULFUR SUBUNIT"/>
    <property type="match status" value="1"/>
</dbReference>
<evidence type="ECO:0000256" key="6">
    <source>
        <dbReference type="ARBA" id="ARBA00060707"/>
    </source>
</evidence>
<evidence type="ECO:0000256" key="4">
    <source>
        <dbReference type="ARBA" id="ARBA00023004"/>
    </source>
</evidence>
<evidence type="ECO:0000256" key="2">
    <source>
        <dbReference type="ARBA" id="ARBA00022723"/>
    </source>
</evidence>
<feature type="domain" description="2Fe-2S ferredoxin-type" evidence="7">
    <location>
        <begin position="57"/>
        <end position="133"/>
    </location>
</feature>
<sequence length="208" mass="21746">MTDIDDAQTEPPHACPFRMNRRAFVGTTVVVGGAVASLPLFAGCASDSVDETDTASATVRLTVNGEEHDVSVDTRTSLLDMLRDRIGLTGTKKGCDQGACGACTILVDNQRIVSCLTLAVMHDGAEITTIEGVADGDRLHPLQQAFIDHDGLQCGYCTPGQIMSGLGCIAEGHTGSDAEIQEWMSGNICRCGAYSNIVTAVAAAARQA</sequence>
<dbReference type="InterPro" id="IPR012675">
    <property type="entry name" value="Beta-grasp_dom_sf"/>
</dbReference>
<dbReference type="InterPro" id="IPR036884">
    <property type="entry name" value="2Fe-2S-bd_dom_sf"/>
</dbReference>
<proteinExistence type="predicted"/>
<reference evidence="8 9" key="1">
    <citation type="submission" date="2020-05" db="EMBL/GenBank/DDBJ databases">
        <title>Draft genome sequence of Mycobacterium hippocampi DL, isolated from European seabass, Dicentrarchus labrax, reared in fish farms.</title>
        <authorList>
            <person name="Stathopoulou P."/>
            <person name="Asimakis E."/>
            <person name="Tzokas K."/>
            <person name="Batargias C."/>
            <person name="Tsiamis G."/>
        </authorList>
    </citation>
    <scope>NUCLEOTIDE SEQUENCE [LARGE SCALE GENOMIC DNA]</scope>
    <source>
        <strain evidence="8 9">DL</strain>
    </source>
</reference>
<dbReference type="SUPFAM" id="SSF47741">
    <property type="entry name" value="CO dehydrogenase ISP C-domain like"/>
    <property type="match status" value="1"/>
</dbReference>
<keyword evidence="5" id="KW-0411">Iron-sulfur</keyword>
<comment type="caution">
    <text evidence="8">The sequence shown here is derived from an EMBL/GenBank/DDBJ whole genome shotgun (WGS) entry which is preliminary data.</text>
</comment>
<dbReference type="PROSITE" id="PS00197">
    <property type="entry name" value="2FE2S_FER_1"/>
    <property type="match status" value="1"/>
</dbReference>
<keyword evidence="9" id="KW-1185">Reference proteome</keyword>
<keyword evidence="2" id="KW-0479">Metal-binding</keyword>
<keyword evidence="3" id="KW-0560">Oxidoreductase</keyword>
<dbReference type="PANTHER" id="PTHR45331">
    <property type="entry name" value="OXIDOREDUCTASE, IRON-SULPHUR BINDING SUBUNIT-RELATED-RELATED"/>
    <property type="match status" value="1"/>
</dbReference>
<dbReference type="GO" id="GO:0051537">
    <property type="term" value="F:2 iron, 2 sulfur cluster binding"/>
    <property type="evidence" value="ECO:0007669"/>
    <property type="project" value="UniProtKB-KW"/>
</dbReference>
<evidence type="ECO:0000313" key="9">
    <source>
        <dbReference type="Proteomes" id="UP000570517"/>
    </source>
</evidence>
<dbReference type="InterPro" id="IPR006058">
    <property type="entry name" value="2Fe2S_fd_BS"/>
</dbReference>
<evidence type="ECO:0000256" key="1">
    <source>
        <dbReference type="ARBA" id="ARBA00022714"/>
    </source>
</evidence>
<comment type="pathway">
    <text evidence="6">Alkaloid degradation; nicotine degradation.</text>
</comment>
<dbReference type="Gene3D" id="1.10.150.120">
    <property type="entry name" value="[2Fe-2S]-binding domain"/>
    <property type="match status" value="1"/>
</dbReference>
<evidence type="ECO:0000259" key="7">
    <source>
        <dbReference type="PROSITE" id="PS51085"/>
    </source>
</evidence>
<dbReference type="GO" id="GO:0016903">
    <property type="term" value="F:oxidoreductase activity, acting on the aldehyde or oxo group of donors"/>
    <property type="evidence" value="ECO:0007669"/>
    <property type="project" value="TreeGrafter"/>
</dbReference>
<dbReference type="AlphaFoldDB" id="A0A850PKT4"/>
<keyword evidence="1" id="KW-0001">2Fe-2S</keyword>
<dbReference type="InterPro" id="IPR036010">
    <property type="entry name" value="2Fe-2S_ferredoxin-like_sf"/>
</dbReference>
<dbReference type="FunFam" id="1.10.150.120:FF:000003">
    <property type="entry name" value="Carbon monoxide dehydrogenase, small subunit"/>
    <property type="match status" value="1"/>
</dbReference>
<evidence type="ECO:0000313" key="8">
    <source>
        <dbReference type="EMBL" id="NVN51148.1"/>
    </source>
</evidence>
<dbReference type="InterPro" id="IPR002888">
    <property type="entry name" value="2Fe-2S-bd"/>
</dbReference>
<keyword evidence="4" id="KW-0408">Iron</keyword>
<dbReference type="EMBL" id="JABFYL010000032">
    <property type="protein sequence ID" value="NVN51148.1"/>
    <property type="molecule type" value="Genomic_DNA"/>
</dbReference>
<evidence type="ECO:0000256" key="5">
    <source>
        <dbReference type="ARBA" id="ARBA00023014"/>
    </source>
</evidence>
<dbReference type="GO" id="GO:0046872">
    <property type="term" value="F:metal ion binding"/>
    <property type="evidence" value="ECO:0007669"/>
    <property type="project" value="UniProtKB-KW"/>
</dbReference>
<evidence type="ECO:0000256" key="3">
    <source>
        <dbReference type="ARBA" id="ARBA00023002"/>
    </source>
</evidence>